<dbReference type="RefSeq" id="XP_003742252.1">
    <property type="nucleotide sequence ID" value="XM_003742204.2"/>
</dbReference>
<sequence length="122" mass="13610">MHKASFYSSASGPPPAYATPISSEKEVRAKLLEMSDETLTTPSPPWHSSLLNCVLRPLNLSFSNLVNVNVNVNSNRSARAFRKTEVTKLLLQFGETSREQTDFKCSISKDQDELEVSNFKCV</sequence>
<keyword evidence="2" id="KW-1185">Reference proteome</keyword>
<protein>
    <submittedName>
        <fullName evidence="3">Uncharacterized protein LOC100904461</fullName>
    </submittedName>
</protein>
<feature type="region of interest" description="Disordered" evidence="1">
    <location>
        <begin position="1"/>
        <end position="22"/>
    </location>
</feature>
<name>A0AAJ6VXD8_9ACAR</name>
<dbReference type="KEGG" id="goe:100904461"/>
<evidence type="ECO:0000313" key="2">
    <source>
        <dbReference type="Proteomes" id="UP000694867"/>
    </source>
</evidence>
<accession>A0AAJ6VXD8</accession>
<evidence type="ECO:0000313" key="3">
    <source>
        <dbReference type="RefSeq" id="XP_003742252.1"/>
    </source>
</evidence>
<organism evidence="2 3">
    <name type="scientific">Galendromus occidentalis</name>
    <name type="common">western predatory mite</name>
    <dbReference type="NCBI Taxonomy" id="34638"/>
    <lineage>
        <taxon>Eukaryota</taxon>
        <taxon>Metazoa</taxon>
        <taxon>Ecdysozoa</taxon>
        <taxon>Arthropoda</taxon>
        <taxon>Chelicerata</taxon>
        <taxon>Arachnida</taxon>
        <taxon>Acari</taxon>
        <taxon>Parasitiformes</taxon>
        <taxon>Mesostigmata</taxon>
        <taxon>Gamasina</taxon>
        <taxon>Phytoseioidea</taxon>
        <taxon>Phytoseiidae</taxon>
        <taxon>Typhlodrominae</taxon>
        <taxon>Galendromus</taxon>
    </lineage>
</organism>
<proteinExistence type="predicted"/>
<feature type="compositionally biased region" description="Polar residues" evidence="1">
    <location>
        <begin position="1"/>
        <end position="11"/>
    </location>
</feature>
<dbReference type="Proteomes" id="UP000694867">
    <property type="component" value="Unplaced"/>
</dbReference>
<reference evidence="3" key="1">
    <citation type="submission" date="2025-08" db="UniProtKB">
        <authorList>
            <consortium name="RefSeq"/>
        </authorList>
    </citation>
    <scope>IDENTIFICATION</scope>
</reference>
<dbReference type="GeneID" id="100904461"/>
<evidence type="ECO:0000256" key="1">
    <source>
        <dbReference type="SAM" id="MobiDB-lite"/>
    </source>
</evidence>
<gene>
    <name evidence="3" type="primary">LOC100904461</name>
</gene>
<dbReference type="AlphaFoldDB" id="A0AAJ6VXD8"/>